<keyword evidence="3" id="KW-0808">Transferase</keyword>
<dbReference type="GO" id="GO:0000463">
    <property type="term" value="P:maturation of LSU-rRNA from tricistronic rRNA transcript (SSU-rRNA, 5.8S rRNA, LSU-rRNA)"/>
    <property type="evidence" value="ECO:0007669"/>
    <property type="project" value="TreeGrafter"/>
</dbReference>
<organism evidence="7 8">
    <name type="scientific">Populus alba x Populus x berolinensis</name>
    <dbReference type="NCBI Taxonomy" id="444605"/>
    <lineage>
        <taxon>Eukaryota</taxon>
        <taxon>Viridiplantae</taxon>
        <taxon>Streptophyta</taxon>
        <taxon>Embryophyta</taxon>
        <taxon>Tracheophyta</taxon>
        <taxon>Spermatophyta</taxon>
        <taxon>Magnoliopsida</taxon>
        <taxon>eudicotyledons</taxon>
        <taxon>Gunneridae</taxon>
        <taxon>Pentapetalae</taxon>
        <taxon>rosids</taxon>
        <taxon>fabids</taxon>
        <taxon>Malpighiales</taxon>
        <taxon>Salicaceae</taxon>
        <taxon>Saliceae</taxon>
        <taxon>Populus</taxon>
    </lineage>
</organism>
<evidence type="ECO:0000313" key="8">
    <source>
        <dbReference type="Proteomes" id="UP001164929"/>
    </source>
</evidence>
<feature type="compositionally biased region" description="Acidic residues" evidence="5">
    <location>
        <begin position="76"/>
        <end position="91"/>
    </location>
</feature>
<comment type="caution">
    <text evidence="7">The sequence shown here is derived from an EMBL/GenBank/DDBJ whole genome shotgun (WGS) entry which is preliminary data.</text>
</comment>
<keyword evidence="2" id="KW-0489">Methyltransferase</keyword>
<evidence type="ECO:0000256" key="2">
    <source>
        <dbReference type="ARBA" id="ARBA00022603"/>
    </source>
</evidence>
<dbReference type="AlphaFoldDB" id="A0AAD6R2X2"/>
<dbReference type="GO" id="GO:0016435">
    <property type="term" value="F:rRNA (guanine) methyltransferase activity"/>
    <property type="evidence" value="ECO:0007669"/>
    <property type="project" value="TreeGrafter"/>
</dbReference>
<keyword evidence="1" id="KW-0698">rRNA processing</keyword>
<evidence type="ECO:0000256" key="4">
    <source>
        <dbReference type="ARBA" id="ARBA00022691"/>
    </source>
</evidence>
<dbReference type="InterPro" id="IPR050082">
    <property type="entry name" value="RNA_methyltr_RlmE"/>
</dbReference>
<sequence length="101" mass="11050">MGVRAFDLVLHDGSPNIGGAWAQEAMTQNSLVIDAVRLATQFLAPKGTFVTKGKKDLVAVDTAGYDDENGGLRDSDNEETEENSSSDVDSDEERRIYLHYN</sequence>
<evidence type="ECO:0000313" key="7">
    <source>
        <dbReference type="EMBL" id="KAJ7001271.1"/>
    </source>
</evidence>
<dbReference type="EMBL" id="JAQIZT010000004">
    <property type="protein sequence ID" value="KAJ7001271.1"/>
    <property type="molecule type" value="Genomic_DNA"/>
</dbReference>
<dbReference type="GO" id="GO:0005730">
    <property type="term" value="C:nucleolus"/>
    <property type="evidence" value="ECO:0007669"/>
    <property type="project" value="TreeGrafter"/>
</dbReference>
<feature type="domain" description="Ribosomal RNA methyltransferase FtsJ" evidence="6">
    <location>
        <begin position="4"/>
        <end position="52"/>
    </location>
</feature>
<proteinExistence type="predicted"/>
<dbReference type="Pfam" id="PF01728">
    <property type="entry name" value="FtsJ"/>
    <property type="match status" value="1"/>
</dbReference>
<dbReference type="PANTHER" id="PTHR10920:SF13">
    <property type="entry name" value="PRE-RRNA 2'-O-RIBOSE RNA METHYLTRANSFERASE FTSJ3"/>
    <property type="match status" value="1"/>
</dbReference>
<dbReference type="PANTHER" id="PTHR10920">
    <property type="entry name" value="RIBOSOMAL RNA METHYLTRANSFERASE"/>
    <property type="match status" value="1"/>
</dbReference>
<dbReference type="GO" id="GO:0030687">
    <property type="term" value="C:preribosome, large subunit precursor"/>
    <property type="evidence" value="ECO:0007669"/>
    <property type="project" value="TreeGrafter"/>
</dbReference>
<dbReference type="GO" id="GO:0008650">
    <property type="term" value="F:rRNA (uridine-2'-O-)-methyltransferase activity"/>
    <property type="evidence" value="ECO:0007669"/>
    <property type="project" value="TreeGrafter"/>
</dbReference>
<protein>
    <recommendedName>
        <fullName evidence="6">Ribosomal RNA methyltransferase FtsJ domain-containing protein</fullName>
    </recommendedName>
</protein>
<reference evidence="7 8" key="1">
    <citation type="journal article" date="2023" name="Mol. Ecol. Resour.">
        <title>Chromosome-level genome assembly of a triploid poplar Populus alba 'Berolinensis'.</title>
        <authorList>
            <person name="Chen S."/>
            <person name="Yu Y."/>
            <person name="Wang X."/>
            <person name="Wang S."/>
            <person name="Zhang T."/>
            <person name="Zhou Y."/>
            <person name="He R."/>
            <person name="Meng N."/>
            <person name="Wang Y."/>
            <person name="Liu W."/>
            <person name="Liu Z."/>
            <person name="Liu J."/>
            <person name="Guo Q."/>
            <person name="Huang H."/>
            <person name="Sederoff R.R."/>
            <person name="Wang G."/>
            <person name="Qu G."/>
            <person name="Chen S."/>
        </authorList>
    </citation>
    <scope>NUCLEOTIDE SEQUENCE [LARGE SCALE GENOMIC DNA]</scope>
    <source>
        <strain evidence="7">SC-2020</strain>
    </source>
</reference>
<dbReference type="Gene3D" id="3.40.50.150">
    <property type="entry name" value="Vaccinia Virus protein VP39"/>
    <property type="match status" value="1"/>
</dbReference>
<evidence type="ECO:0000256" key="5">
    <source>
        <dbReference type="SAM" id="MobiDB-lite"/>
    </source>
</evidence>
<dbReference type="InterPro" id="IPR029063">
    <property type="entry name" value="SAM-dependent_MTases_sf"/>
</dbReference>
<evidence type="ECO:0000256" key="1">
    <source>
        <dbReference type="ARBA" id="ARBA00022552"/>
    </source>
</evidence>
<gene>
    <name evidence="7" type="ORF">NC653_011644</name>
</gene>
<keyword evidence="8" id="KW-1185">Reference proteome</keyword>
<dbReference type="GO" id="GO:0000466">
    <property type="term" value="P:maturation of 5.8S rRNA from tricistronic rRNA transcript (SSU-rRNA, 5.8S rRNA, LSU-rRNA)"/>
    <property type="evidence" value="ECO:0007669"/>
    <property type="project" value="TreeGrafter"/>
</dbReference>
<dbReference type="InterPro" id="IPR002877">
    <property type="entry name" value="RNA_MeTrfase_FtsJ_dom"/>
</dbReference>
<accession>A0AAD6R2X2</accession>
<feature type="region of interest" description="Disordered" evidence="5">
    <location>
        <begin position="63"/>
        <end position="93"/>
    </location>
</feature>
<keyword evidence="4" id="KW-0949">S-adenosyl-L-methionine</keyword>
<name>A0AAD6R2X2_9ROSI</name>
<evidence type="ECO:0000256" key="3">
    <source>
        <dbReference type="ARBA" id="ARBA00022679"/>
    </source>
</evidence>
<evidence type="ECO:0000259" key="6">
    <source>
        <dbReference type="Pfam" id="PF01728"/>
    </source>
</evidence>
<dbReference type="Proteomes" id="UP001164929">
    <property type="component" value="Chromosome 4"/>
</dbReference>